<evidence type="ECO:0000313" key="2">
    <source>
        <dbReference type="Proteomes" id="UP000198757"/>
    </source>
</evidence>
<organism evidence="1 2">
    <name type="scientific">Niabella drilacis (strain DSM 25811 / CCM 8410 / CCUG 62505 / LMG 26954 / E90)</name>
    <dbReference type="NCBI Taxonomy" id="1285928"/>
    <lineage>
        <taxon>Bacteria</taxon>
        <taxon>Pseudomonadati</taxon>
        <taxon>Bacteroidota</taxon>
        <taxon>Chitinophagia</taxon>
        <taxon>Chitinophagales</taxon>
        <taxon>Chitinophagaceae</taxon>
        <taxon>Niabella</taxon>
    </lineage>
</organism>
<proteinExistence type="predicted"/>
<evidence type="ECO:0000313" key="1">
    <source>
        <dbReference type="EMBL" id="SDD71404.1"/>
    </source>
</evidence>
<dbReference type="AlphaFoldDB" id="A0A1G6X028"/>
<gene>
    <name evidence="1" type="ORF">SAMN04487894_11288</name>
</gene>
<reference evidence="2" key="1">
    <citation type="submission" date="2016-10" db="EMBL/GenBank/DDBJ databases">
        <authorList>
            <person name="Varghese N."/>
            <person name="Submissions S."/>
        </authorList>
    </citation>
    <scope>NUCLEOTIDE SEQUENCE [LARGE SCALE GENOMIC DNA]</scope>
    <source>
        <strain evidence="2">DSM 25811 / CCM 8410 / LMG 26954 / E90</strain>
    </source>
</reference>
<sequence length="77" mass="8537">MASLFLLQLIVVTAIKAARSRAIPAAFLLLRDPGNVKAKAIHFLHLEVDTMKQIIYTGDKDLEDQLTKVLGAIYRTS</sequence>
<keyword evidence="2" id="KW-1185">Reference proteome</keyword>
<name>A0A1G6X028_NIADE</name>
<dbReference type="Proteomes" id="UP000198757">
    <property type="component" value="Unassembled WGS sequence"/>
</dbReference>
<dbReference type="EMBL" id="FMZO01000012">
    <property type="protein sequence ID" value="SDD71404.1"/>
    <property type="molecule type" value="Genomic_DNA"/>
</dbReference>
<protein>
    <submittedName>
        <fullName evidence="1">Uncharacterized protein</fullName>
    </submittedName>
</protein>
<accession>A0A1G6X028</accession>